<gene>
    <name evidence="1" type="ORF">SDC9_134704</name>
</gene>
<accession>A0A645DDV7</accession>
<dbReference type="AlphaFoldDB" id="A0A645DDV7"/>
<dbReference type="EMBL" id="VSSQ01035401">
    <property type="protein sequence ID" value="MPM87604.1"/>
    <property type="molecule type" value="Genomic_DNA"/>
</dbReference>
<sequence length="178" mass="19764">MWGAQGDDTFTVSSEKSAGGDNALILNRGDNKGQWGFGIDFSQAPEAGVLKVEYNVLFDGPGNQAAIGFEIRERISGRSIVSAFGVQDFAVRDAKRKKVFEITRDTWYHVTFTVPLSETDGKVKSITIRELKGDKSATLESEMTAYPSKLGQFLVNTHPDKNNYRIFFDDVKVSVETR</sequence>
<proteinExistence type="predicted"/>
<evidence type="ECO:0000313" key="1">
    <source>
        <dbReference type="EMBL" id="MPM87604.1"/>
    </source>
</evidence>
<reference evidence="1" key="1">
    <citation type="submission" date="2019-08" db="EMBL/GenBank/DDBJ databases">
        <authorList>
            <person name="Kucharzyk K."/>
            <person name="Murdoch R.W."/>
            <person name="Higgins S."/>
            <person name="Loffler F."/>
        </authorList>
    </citation>
    <scope>NUCLEOTIDE SEQUENCE</scope>
</reference>
<organism evidence="1">
    <name type="scientific">bioreactor metagenome</name>
    <dbReference type="NCBI Taxonomy" id="1076179"/>
    <lineage>
        <taxon>unclassified sequences</taxon>
        <taxon>metagenomes</taxon>
        <taxon>ecological metagenomes</taxon>
    </lineage>
</organism>
<comment type="caution">
    <text evidence="1">The sequence shown here is derived from an EMBL/GenBank/DDBJ whole genome shotgun (WGS) entry which is preliminary data.</text>
</comment>
<protein>
    <recommendedName>
        <fullName evidence="2">CBM11 domain-containing protein</fullName>
    </recommendedName>
</protein>
<evidence type="ECO:0008006" key="2">
    <source>
        <dbReference type="Google" id="ProtNLM"/>
    </source>
</evidence>
<dbReference type="Gene3D" id="2.60.120.260">
    <property type="entry name" value="Galactose-binding domain-like"/>
    <property type="match status" value="1"/>
</dbReference>
<name>A0A645DDV7_9ZZZZ</name>